<name>A0A498IJQ0_MALDO</name>
<evidence type="ECO:0000313" key="1">
    <source>
        <dbReference type="EMBL" id="RXH83586.1"/>
    </source>
</evidence>
<dbReference type="GO" id="GO:0000479">
    <property type="term" value="P:endonucleolytic cleavage of tricistronic rRNA transcript (SSU-rRNA, 5.8S rRNA, LSU-rRNA)"/>
    <property type="evidence" value="ECO:0007669"/>
    <property type="project" value="TreeGrafter"/>
</dbReference>
<protein>
    <submittedName>
        <fullName evidence="1">Uncharacterized protein</fullName>
    </submittedName>
</protein>
<dbReference type="AlphaFoldDB" id="A0A498IJQ0"/>
<sequence length="119" mass="13250">MPPEDVGMKIASVLLEEIGQGGVVDSNHQFIFEASYGHTIRQQMEIYALEQKRTRQLLLVSSFCIMSTRCSKVRVGKLSLYGIETFRNINDFLTPCTSTSTVILKCAGCGLNNLCRKIS</sequence>
<reference evidence="1 2" key="1">
    <citation type="submission" date="2018-10" db="EMBL/GenBank/DDBJ databases">
        <title>A high-quality apple genome assembly.</title>
        <authorList>
            <person name="Hu J."/>
        </authorList>
    </citation>
    <scope>NUCLEOTIDE SEQUENCE [LARGE SCALE GENOMIC DNA]</scope>
    <source>
        <strain evidence="2">cv. HFTH1</strain>
        <tissue evidence="1">Young leaf</tissue>
    </source>
</reference>
<accession>A0A498IJQ0</accession>
<dbReference type="GO" id="GO:0005730">
    <property type="term" value="C:nucleolus"/>
    <property type="evidence" value="ECO:0007669"/>
    <property type="project" value="TreeGrafter"/>
</dbReference>
<keyword evidence="2" id="KW-1185">Reference proteome</keyword>
<proteinExistence type="predicted"/>
<dbReference type="Proteomes" id="UP000290289">
    <property type="component" value="Chromosome 11"/>
</dbReference>
<dbReference type="GO" id="GO:0004521">
    <property type="term" value="F:RNA endonuclease activity"/>
    <property type="evidence" value="ECO:0007669"/>
    <property type="project" value="TreeGrafter"/>
</dbReference>
<organism evidence="1 2">
    <name type="scientific">Malus domestica</name>
    <name type="common">Apple</name>
    <name type="synonym">Pyrus malus</name>
    <dbReference type="NCBI Taxonomy" id="3750"/>
    <lineage>
        <taxon>Eukaryota</taxon>
        <taxon>Viridiplantae</taxon>
        <taxon>Streptophyta</taxon>
        <taxon>Embryophyta</taxon>
        <taxon>Tracheophyta</taxon>
        <taxon>Spermatophyta</taxon>
        <taxon>Magnoliopsida</taxon>
        <taxon>eudicotyledons</taxon>
        <taxon>Gunneridae</taxon>
        <taxon>Pentapetalae</taxon>
        <taxon>rosids</taxon>
        <taxon>fabids</taxon>
        <taxon>Rosales</taxon>
        <taxon>Rosaceae</taxon>
        <taxon>Amygdaloideae</taxon>
        <taxon>Maleae</taxon>
        <taxon>Malus</taxon>
    </lineage>
</organism>
<dbReference type="EMBL" id="RDQH01000337">
    <property type="protein sequence ID" value="RXH83586.1"/>
    <property type="molecule type" value="Genomic_DNA"/>
</dbReference>
<dbReference type="STRING" id="3750.A0A498IJQ0"/>
<dbReference type="InterPro" id="IPR000228">
    <property type="entry name" value="RNA3'_term_phos_cyc"/>
</dbReference>
<dbReference type="PANTHER" id="PTHR11096:SF1">
    <property type="entry name" value="RNA 3'-TERMINAL PHOSPHATE CYCLASE-LIKE PROTEIN"/>
    <property type="match status" value="1"/>
</dbReference>
<dbReference type="InterPro" id="IPR037136">
    <property type="entry name" value="RNA3'_phos_cyclase_dom_sf"/>
</dbReference>
<dbReference type="Gene3D" id="3.65.10.20">
    <property type="entry name" value="RNA 3'-terminal phosphate cyclase domain"/>
    <property type="match status" value="1"/>
</dbReference>
<evidence type="ECO:0000313" key="2">
    <source>
        <dbReference type="Proteomes" id="UP000290289"/>
    </source>
</evidence>
<dbReference type="PANTHER" id="PTHR11096">
    <property type="entry name" value="RNA 3' TERMINAL PHOSPHATE CYCLASE"/>
    <property type="match status" value="1"/>
</dbReference>
<gene>
    <name evidence="1" type="ORF">DVH24_005839</name>
</gene>
<comment type="caution">
    <text evidence="1">The sequence shown here is derived from an EMBL/GenBank/DDBJ whole genome shotgun (WGS) entry which is preliminary data.</text>
</comment>